<dbReference type="EMBL" id="JBHSIW010000024">
    <property type="protein sequence ID" value="MFC4905066.1"/>
    <property type="molecule type" value="Genomic_DNA"/>
</dbReference>
<proteinExistence type="predicted"/>
<evidence type="ECO:0000313" key="2">
    <source>
        <dbReference type="Proteomes" id="UP001595797"/>
    </source>
</evidence>
<protein>
    <submittedName>
        <fullName evidence="1">DUF1963 domain-containing protein</fullName>
    </submittedName>
</protein>
<gene>
    <name evidence="1" type="ORF">ACFPCS_15965</name>
</gene>
<keyword evidence="2" id="KW-1185">Reference proteome</keyword>
<dbReference type="Gene3D" id="2.30.320.10">
    <property type="entry name" value="YwqG-like"/>
    <property type="match status" value="1"/>
</dbReference>
<accession>A0ABV9TNB1</accession>
<reference evidence="2" key="1">
    <citation type="journal article" date="2019" name="Int. J. Syst. Evol. Microbiol.">
        <title>The Global Catalogue of Microorganisms (GCM) 10K type strain sequencing project: providing services to taxonomists for standard genome sequencing and annotation.</title>
        <authorList>
            <consortium name="The Broad Institute Genomics Platform"/>
            <consortium name="The Broad Institute Genome Sequencing Center for Infectious Disease"/>
            <person name="Wu L."/>
            <person name="Ma J."/>
        </authorList>
    </citation>
    <scope>NUCLEOTIDE SEQUENCE [LARGE SCALE GENOMIC DNA]</scope>
    <source>
        <strain evidence="2">CGMCC 4.6946</strain>
    </source>
</reference>
<sequence length="303" mass="32531">MSEQPVTVEAPLHGPWGRIQSWLQAGPPGAGRLLEQVAFSPVLSDQSFAPGDEELRELWGTGGWVSWLGGPAAAPLDGWPRTVDGTALAHVLTLHLADLAGVLDDQGKAVWPGLREGLPTVGVLEVFHDLRTFGSDATDQDSGAWVVRWVADPARTELVQPSKGVDTPSAACQVVLALPGFTLPPAADAAGGAEEEFETARAVEKAVRRAWLAQRTGSTRGHPTLVSHVYGHSQHGEIHARALLHNVLPLSAAGDEHRLVLDLESWTALSGWFGDAGSLEVWMRGSDLQARRFDRAWCLIRTD</sequence>
<dbReference type="RefSeq" id="WP_277551324.1">
    <property type="nucleotide sequence ID" value="NZ_JARAMH010000008.1"/>
</dbReference>
<dbReference type="Pfam" id="PF09234">
    <property type="entry name" value="DUF1963"/>
    <property type="match status" value="1"/>
</dbReference>
<evidence type="ECO:0000313" key="1">
    <source>
        <dbReference type="EMBL" id="MFC4905066.1"/>
    </source>
</evidence>
<comment type="caution">
    <text evidence="1">The sequence shown here is derived from an EMBL/GenBank/DDBJ whole genome shotgun (WGS) entry which is preliminary data.</text>
</comment>
<dbReference type="InterPro" id="IPR035948">
    <property type="entry name" value="YwqG-like_sf"/>
</dbReference>
<dbReference type="Proteomes" id="UP001595797">
    <property type="component" value="Unassembled WGS sequence"/>
</dbReference>
<name>A0ABV9TNB1_9MICC</name>
<dbReference type="InterPro" id="IPR015315">
    <property type="entry name" value="DUF1963"/>
</dbReference>
<organism evidence="1 2">
    <name type="scientific">Kocuria oceani</name>
    <dbReference type="NCBI Taxonomy" id="988827"/>
    <lineage>
        <taxon>Bacteria</taxon>
        <taxon>Bacillati</taxon>
        <taxon>Actinomycetota</taxon>
        <taxon>Actinomycetes</taxon>
        <taxon>Micrococcales</taxon>
        <taxon>Micrococcaceae</taxon>
        <taxon>Kocuria</taxon>
    </lineage>
</organism>
<dbReference type="SUPFAM" id="SSF103032">
    <property type="entry name" value="Hypothetical protein YwqG"/>
    <property type="match status" value="1"/>
</dbReference>